<evidence type="ECO:0000313" key="2">
    <source>
        <dbReference type="EMBL" id="UXE58361.1"/>
    </source>
</evidence>
<dbReference type="InterPro" id="IPR040788">
    <property type="entry name" value="HEPN_MAE_28990"/>
</dbReference>
<feature type="domain" description="MAE-28990/MAE-18760-like HEPN" evidence="1">
    <location>
        <begin position="5"/>
        <end position="224"/>
    </location>
</feature>
<accession>A0A977PT91</accession>
<dbReference type="AlphaFoldDB" id="A0A977PT91"/>
<organism evidence="2">
    <name type="scientific">Woronichinia naegeliana WA131</name>
    <dbReference type="NCBI Taxonomy" id="2824559"/>
    <lineage>
        <taxon>Bacteria</taxon>
        <taxon>Bacillati</taxon>
        <taxon>Cyanobacteriota</taxon>
        <taxon>Cyanophyceae</taxon>
        <taxon>Synechococcales</taxon>
        <taxon>Coelosphaeriaceae</taxon>
        <taxon>Woronichinia</taxon>
    </lineage>
</organism>
<sequence>MSDSGLIQDFQEKSKEVKQYCLWLKNVESKMIQLSIGDHSANRNKIKSLDSELEETLKATVFLLLYNLVESTIRRAVEYIYDDLKNNQISFDDLNQSFQNHIIKILKDSSLKDKVWQPTIAITLITISADKDLSFAGNLDAKKIKETLKNYGITLTKQVGNMTNGEDLLIVKNARKDLAHGYSSFSEKSRNYTSGDLLAMQKRVTLFLKQVLMDVQNYVDQQNYLK</sequence>
<dbReference type="Proteomes" id="UP001065613">
    <property type="component" value="Chromosome"/>
</dbReference>
<dbReference type="KEGG" id="wna:KA717_19925"/>
<proteinExistence type="predicted"/>
<protein>
    <submittedName>
        <fullName evidence="2">MAE_28990/MAE_18760 family HEPN-like nuclease</fullName>
    </submittedName>
</protein>
<evidence type="ECO:0000259" key="1">
    <source>
        <dbReference type="Pfam" id="PF18737"/>
    </source>
</evidence>
<dbReference type="EMBL" id="CP073041">
    <property type="protein sequence ID" value="UXE58361.1"/>
    <property type="molecule type" value="Genomic_DNA"/>
</dbReference>
<name>A0A977PT91_9CYAN</name>
<dbReference type="Pfam" id="PF18737">
    <property type="entry name" value="HEPN_MAE_28990"/>
    <property type="match status" value="1"/>
</dbReference>
<gene>
    <name evidence="2" type="ORF">KA717_19925</name>
</gene>
<reference evidence="2" key="1">
    <citation type="submission" date="2021-04" db="EMBL/GenBank/DDBJ databases">
        <title>Genome sequence of Woronichinia naegeliana from Washington state freshwater lake bloom.</title>
        <authorList>
            <person name="Dreher T.W."/>
        </authorList>
    </citation>
    <scope>NUCLEOTIDE SEQUENCE</scope>
    <source>
        <strain evidence="2">WA131</strain>
    </source>
</reference>